<proteinExistence type="predicted"/>
<dbReference type="AlphaFoldDB" id="E9H2F2"/>
<protein>
    <submittedName>
        <fullName evidence="1">Uncharacterized protein</fullName>
    </submittedName>
</protein>
<keyword evidence="2" id="KW-1185">Reference proteome</keyword>
<sequence>MKGRQTEQAIVAEYEHLVASRVPTVTESSDRSLPELDFKPEETIEIEFTIDDDGETVPLWETVAELAEELRQDKNLDFKGDILEWT</sequence>
<evidence type="ECO:0000313" key="1">
    <source>
        <dbReference type="EMBL" id="EFX74080.1"/>
    </source>
</evidence>
<organism evidence="1 2">
    <name type="scientific">Daphnia pulex</name>
    <name type="common">Water flea</name>
    <dbReference type="NCBI Taxonomy" id="6669"/>
    <lineage>
        <taxon>Eukaryota</taxon>
        <taxon>Metazoa</taxon>
        <taxon>Ecdysozoa</taxon>
        <taxon>Arthropoda</taxon>
        <taxon>Crustacea</taxon>
        <taxon>Branchiopoda</taxon>
        <taxon>Diplostraca</taxon>
        <taxon>Cladocera</taxon>
        <taxon>Anomopoda</taxon>
        <taxon>Daphniidae</taxon>
        <taxon>Daphnia</taxon>
    </lineage>
</organism>
<evidence type="ECO:0000313" key="2">
    <source>
        <dbReference type="Proteomes" id="UP000000305"/>
    </source>
</evidence>
<dbReference type="InParanoid" id="E9H2F2"/>
<dbReference type="EMBL" id="GL732586">
    <property type="protein sequence ID" value="EFX74080.1"/>
    <property type="molecule type" value="Genomic_DNA"/>
</dbReference>
<name>E9H2F2_DAPPU</name>
<dbReference type="HOGENOM" id="CLU_2500192_0_0_1"/>
<dbReference type="Proteomes" id="UP000000305">
    <property type="component" value="Unassembled WGS sequence"/>
</dbReference>
<reference evidence="1 2" key="1">
    <citation type="journal article" date="2011" name="Science">
        <title>The ecoresponsive genome of Daphnia pulex.</title>
        <authorList>
            <person name="Colbourne J.K."/>
            <person name="Pfrender M.E."/>
            <person name="Gilbert D."/>
            <person name="Thomas W.K."/>
            <person name="Tucker A."/>
            <person name="Oakley T.H."/>
            <person name="Tokishita S."/>
            <person name="Aerts A."/>
            <person name="Arnold G.J."/>
            <person name="Basu M.K."/>
            <person name="Bauer D.J."/>
            <person name="Caceres C.E."/>
            <person name="Carmel L."/>
            <person name="Casola C."/>
            <person name="Choi J.H."/>
            <person name="Detter J.C."/>
            <person name="Dong Q."/>
            <person name="Dusheyko S."/>
            <person name="Eads B.D."/>
            <person name="Frohlich T."/>
            <person name="Geiler-Samerotte K.A."/>
            <person name="Gerlach D."/>
            <person name="Hatcher P."/>
            <person name="Jogdeo S."/>
            <person name="Krijgsveld J."/>
            <person name="Kriventseva E.V."/>
            <person name="Kultz D."/>
            <person name="Laforsch C."/>
            <person name="Lindquist E."/>
            <person name="Lopez J."/>
            <person name="Manak J.R."/>
            <person name="Muller J."/>
            <person name="Pangilinan J."/>
            <person name="Patwardhan R.P."/>
            <person name="Pitluck S."/>
            <person name="Pritham E.J."/>
            <person name="Rechtsteiner A."/>
            <person name="Rho M."/>
            <person name="Rogozin I.B."/>
            <person name="Sakarya O."/>
            <person name="Salamov A."/>
            <person name="Schaack S."/>
            <person name="Shapiro H."/>
            <person name="Shiga Y."/>
            <person name="Skalitzky C."/>
            <person name="Smith Z."/>
            <person name="Souvorov A."/>
            <person name="Sung W."/>
            <person name="Tang Z."/>
            <person name="Tsuchiya D."/>
            <person name="Tu H."/>
            <person name="Vos H."/>
            <person name="Wang M."/>
            <person name="Wolf Y.I."/>
            <person name="Yamagata H."/>
            <person name="Yamada T."/>
            <person name="Ye Y."/>
            <person name="Shaw J.R."/>
            <person name="Andrews J."/>
            <person name="Crease T.J."/>
            <person name="Tang H."/>
            <person name="Lucas S.M."/>
            <person name="Robertson H.M."/>
            <person name="Bork P."/>
            <person name="Koonin E.V."/>
            <person name="Zdobnov E.M."/>
            <person name="Grigoriev I.V."/>
            <person name="Lynch M."/>
            <person name="Boore J.L."/>
        </authorList>
    </citation>
    <scope>NUCLEOTIDE SEQUENCE [LARGE SCALE GENOMIC DNA]</scope>
</reference>
<accession>E9H2F2</accession>
<gene>
    <name evidence="1" type="ORF">DAPPUDRAFT_252301</name>
</gene>
<dbReference type="KEGG" id="dpx:DAPPUDRAFT_252301"/>